<accession>F2US72</accession>
<feature type="compositionally biased region" description="Polar residues" evidence="1">
    <location>
        <begin position="455"/>
        <end position="466"/>
    </location>
</feature>
<evidence type="ECO:0000313" key="3">
    <source>
        <dbReference type="Proteomes" id="UP000007799"/>
    </source>
</evidence>
<dbReference type="OrthoDB" id="5987638at2759"/>
<dbReference type="AlphaFoldDB" id="F2US72"/>
<evidence type="ECO:0008006" key="4">
    <source>
        <dbReference type="Google" id="ProtNLM"/>
    </source>
</evidence>
<feature type="compositionally biased region" description="Basic and acidic residues" evidence="1">
    <location>
        <begin position="282"/>
        <end position="296"/>
    </location>
</feature>
<feature type="compositionally biased region" description="Basic and acidic residues" evidence="1">
    <location>
        <begin position="333"/>
        <end position="342"/>
    </location>
</feature>
<feature type="region of interest" description="Disordered" evidence="1">
    <location>
        <begin position="134"/>
        <end position="208"/>
    </location>
</feature>
<organism evidence="3">
    <name type="scientific">Salpingoeca rosetta (strain ATCC 50818 / BSB-021)</name>
    <dbReference type="NCBI Taxonomy" id="946362"/>
    <lineage>
        <taxon>Eukaryota</taxon>
        <taxon>Choanoflagellata</taxon>
        <taxon>Craspedida</taxon>
        <taxon>Salpingoecidae</taxon>
        <taxon>Salpingoeca</taxon>
    </lineage>
</organism>
<sequence length="585" mass="62075">MAIVSFFSELPIEDTLVDLQTEAASLDDALAKLVAKQQTASPTRSLVSALHTIVQNNHEVLDTVESKLSKYGFAPADPLPSLDDLLLSCKDPEGDNQDNTFCIDSDTSQHASDSYTISADTWHDDDVFAQQAAKGCAADTPAHQGDSSVDGTVSGIASPAHTNNSSQEAGAYDGEAQGEVSSLSEPPQSPHTCAPEPPMPSPSPPMLSRTKIKLSATTMEALKRADSLSPPPAMQMTTGMTERDAKYRNSFDSDMSPLPMSTSLPRASSTTAHTSSASTDTHSSEKAVRDGDEHGVGEGSFTDHIARTCPSSSDKDAAHLDFGLGHLASFGSAHDEHAEQSTHHSTQAETPHATTATADTNPLDLSALSPPPFNMNSDFRAKYARTQPNNTTNMSSKDVCEEEQARADAAPTPVTEAEEVVHADSDGDDGDGVVDEYGDDRDVSTLPQAVEDNSGHASTHNTQETVSAGEPVDDTCQSVYADDMNDSLTAHVHEILRDLSSTEFSSLPSFVQAQVSVEELNEVILALRECLKNVGSVEVTLSESQLRDDLCLGSKTKACILALIKTGRMKSQGMADGTTVYGFVN</sequence>
<name>F2US72_SALR5</name>
<keyword evidence="3" id="KW-1185">Reference proteome</keyword>
<feature type="compositionally biased region" description="Pro residues" evidence="1">
    <location>
        <begin position="195"/>
        <end position="205"/>
    </location>
</feature>
<dbReference type="GeneID" id="16068566"/>
<feature type="region of interest" description="Disordered" evidence="1">
    <location>
        <begin position="450"/>
        <end position="470"/>
    </location>
</feature>
<dbReference type="InParanoid" id="F2US72"/>
<dbReference type="KEGG" id="sre:PTSG_11119"/>
<protein>
    <recommendedName>
        <fullName evidence="4">Spindle and kinetochore-associated protein 3</fullName>
    </recommendedName>
</protein>
<evidence type="ECO:0000313" key="2">
    <source>
        <dbReference type="EMBL" id="EGD80477.1"/>
    </source>
</evidence>
<evidence type="ECO:0000256" key="1">
    <source>
        <dbReference type="SAM" id="MobiDB-lite"/>
    </source>
</evidence>
<feature type="compositionally biased region" description="Polar residues" evidence="1">
    <location>
        <begin position="386"/>
        <end position="396"/>
    </location>
</feature>
<feature type="compositionally biased region" description="Polar residues" evidence="1">
    <location>
        <begin position="343"/>
        <end position="360"/>
    </location>
</feature>
<proteinExistence type="predicted"/>
<gene>
    <name evidence="2" type="ORF">PTSG_11119</name>
</gene>
<feature type="region of interest" description="Disordered" evidence="1">
    <location>
        <begin position="249"/>
        <end position="308"/>
    </location>
</feature>
<dbReference type="RefSeq" id="XP_004988041.1">
    <property type="nucleotide sequence ID" value="XM_004987984.1"/>
</dbReference>
<dbReference type="Proteomes" id="UP000007799">
    <property type="component" value="Unassembled WGS sequence"/>
</dbReference>
<feature type="compositionally biased region" description="Low complexity" evidence="1">
    <location>
        <begin position="267"/>
        <end position="281"/>
    </location>
</feature>
<dbReference type="EMBL" id="GL832993">
    <property type="protein sequence ID" value="EGD80477.1"/>
    <property type="molecule type" value="Genomic_DNA"/>
</dbReference>
<feature type="region of interest" description="Disordered" evidence="1">
    <location>
        <begin position="333"/>
        <end position="431"/>
    </location>
</feature>
<reference evidence="2" key="1">
    <citation type="submission" date="2009-08" db="EMBL/GenBank/DDBJ databases">
        <title>Annotation of Salpingoeca rosetta.</title>
        <authorList>
            <consortium name="The Broad Institute Genome Sequencing Platform"/>
            <person name="Russ C."/>
            <person name="Cuomo C."/>
            <person name="Burger G."/>
            <person name="Gray M.W."/>
            <person name="Holland P.W.H."/>
            <person name="King N."/>
            <person name="Lang F.B.F."/>
            <person name="Roger A.J."/>
            <person name="Ruiz-Trillo I."/>
            <person name="Young S.K."/>
            <person name="Zeng Q."/>
            <person name="Gargeya S."/>
            <person name="Alvarado L."/>
            <person name="Berlin A."/>
            <person name="Chapman S.B."/>
            <person name="Chen Z."/>
            <person name="Freedman E."/>
            <person name="Gellesch M."/>
            <person name="Goldberg J."/>
            <person name="Griggs A."/>
            <person name="Gujja S."/>
            <person name="Heilman E."/>
            <person name="Heiman D."/>
            <person name="Howarth C."/>
            <person name="Mehta T."/>
            <person name="Neiman D."/>
            <person name="Pearson M."/>
            <person name="Roberts A."/>
            <person name="Saif S."/>
            <person name="Shea T."/>
            <person name="Shenoy N."/>
            <person name="Sisk P."/>
            <person name="Stolte C."/>
            <person name="Sykes S."/>
            <person name="White J."/>
            <person name="Yandava C."/>
            <person name="Haas B."/>
            <person name="Nusbaum C."/>
            <person name="Birren B."/>
        </authorList>
    </citation>
    <scope>NUCLEOTIDE SEQUENCE [LARGE SCALE GENOMIC DNA]</scope>
    <source>
        <strain evidence="2">ATCC 50818</strain>
    </source>
</reference>